<sequence>MVLDKVKLAYEGGQLVVHFIDGKLELTLEKIGDQELEVARNVLRRAKNSKNPVADRRSACTLIELAMKRFETAGNNEMARFFGSLSNQVSYYQKAVQTACLLAFTWNELGEYEHALEFRKKAYLLFQDLTYATLMEAAGDQMHFDKVTSRLCKEERALDKVLSKLTCQDCGHTDPMHTRKCQCGITECVCHAMGRVYRERMGSERSCVPRFVLESR</sequence>
<dbReference type="AlphaFoldDB" id="A0A3E0WLX6"/>
<comment type="caution">
    <text evidence="1">The sequence shown here is derived from an EMBL/GenBank/DDBJ whole genome shotgun (WGS) entry which is preliminary data.</text>
</comment>
<reference evidence="2" key="1">
    <citation type="submission" date="2017-05" db="EMBL/GenBank/DDBJ databases">
        <authorList>
            <person name="Sharma S."/>
            <person name="Sidhu C."/>
            <person name="Pinnaka A.K."/>
        </authorList>
    </citation>
    <scope>NUCLEOTIDE SEQUENCE [LARGE SCALE GENOMIC DNA]</scope>
    <source>
        <strain evidence="2">AK93</strain>
    </source>
</reference>
<dbReference type="Proteomes" id="UP000256763">
    <property type="component" value="Unassembled WGS sequence"/>
</dbReference>
<evidence type="ECO:0000313" key="1">
    <source>
        <dbReference type="EMBL" id="RFA33213.1"/>
    </source>
</evidence>
<dbReference type="EMBL" id="NFZW01000022">
    <property type="protein sequence ID" value="RFA33213.1"/>
    <property type="molecule type" value="Genomic_DNA"/>
</dbReference>
<protein>
    <submittedName>
        <fullName evidence="1">Uncharacterized protein</fullName>
    </submittedName>
</protein>
<evidence type="ECO:0000313" key="2">
    <source>
        <dbReference type="Proteomes" id="UP000256763"/>
    </source>
</evidence>
<keyword evidence="2" id="KW-1185">Reference proteome</keyword>
<dbReference type="RefSeq" id="WP_116303450.1">
    <property type="nucleotide sequence ID" value="NZ_NFZV01000022.1"/>
</dbReference>
<gene>
    <name evidence="1" type="ORF">CAL65_17735</name>
</gene>
<organism evidence="1 2">
    <name type="scientific">Alkalilimnicola ehrlichii</name>
    <dbReference type="NCBI Taxonomy" id="351052"/>
    <lineage>
        <taxon>Bacteria</taxon>
        <taxon>Pseudomonadati</taxon>
        <taxon>Pseudomonadota</taxon>
        <taxon>Gammaproteobacteria</taxon>
        <taxon>Chromatiales</taxon>
        <taxon>Ectothiorhodospiraceae</taxon>
        <taxon>Alkalilimnicola</taxon>
    </lineage>
</organism>
<accession>A0A3E0WLX6</accession>
<proteinExistence type="predicted"/>
<name>A0A3E0WLX6_9GAMM</name>
<dbReference type="OrthoDB" id="8659436at2"/>